<evidence type="ECO:0000313" key="3">
    <source>
        <dbReference type="Proteomes" id="UP000034316"/>
    </source>
</evidence>
<comment type="caution">
    <text evidence="2">The sequence shown here is derived from an EMBL/GenBank/DDBJ whole genome shotgun (WGS) entry which is preliminary data.</text>
</comment>
<feature type="region of interest" description="Disordered" evidence="1">
    <location>
        <begin position="1"/>
        <end position="59"/>
    </location>
</feature>
<dbReference type="EMBL" id="LBRB01000001">
    <property type="protein sequence ID" value="KKP89176.1"/>
    <property type="molecule type" value="Genomic_DNA"/>
</dbReference>
<name>A0A0G0DK57_9BACT</name>
<proteinExistence type="predicted"/>
<gene>
    <name evidence="2" type="ORF">UR93_C0001G0008</name>
</gene>
<evidence type="ECO:0000313" key="2">
    <source>
        <dbReference type="EMBL" id="KKP89176.1"/>
    </source>
</evidence>
<reference evidence="2 3" key="1">
    <citation type="journal article" date="2015" name="Nature">
        <title>rRNA introns, odd ribosomes, and small enigmatic genomes across a large radiation of phyla.</title>
        <authorList>
            <person name="Brown C.T."/>
            <person name="Hug L.A."/>
            <person name="Thomas B.C."/>
            <person name="Sharon I."/>
            <person name="Castelle C.J."/>
            <person name="Singh A."/>
            <person name="Wilkins M.J."/>
            <person name="Williams K.H."/>
            <person name="Banfield J.F."/>
        </authorList>
    </citation>
    <scope>NUCLEOTIDE SEQUENCE [LARGE SCALE GENOMIC DNA]</scope>
</reference>
<dbReference type="Proteomes" id="UP000034316">
    <property type="component" value="Unassembled WGS sequence"/>
</dbReference>
<dbReference type="AlphaFoldDB" id="A0A0G0DK57"/>
<evidence type="ECO:0000256" key="1">
    <source>
        <dbReference type="SAM" id="MobiDB-lite"/>
    </source>
</evidence>
<sequence>MNLGVIKKAEAPLSTGEEINQSQGGDVEIKPGVDIAEKPKDEEVKSDIFSKDEDNSGLSAEFTNQNQIIDASNPDIDEVKKPAVDLEKAGKMVFGNNEINDFKDFADKFNQIVY</sequence>
<accession>A0A0G0DK57</accession>
<protein>
    <submittedName>
        <fullName evidence="2">Uncharacterized protein</fullName>
    </submittedName>
</protein>
<dbReference type="STRING" id="1618333.UR93_C0001G0008"/>
<feature type="compositionally biased region" description="Basic and acidic residues" evidence="1">
    <location>
        <begin position="27"/>
        <end position="54"/>
    </location>
</feature>
<organism evidence="2 3">
    <name type="scientific">Berkelbacteria bacterium GW2011_GWA2_35_9</name>
    <dbReference type="NCBI Taxonomy" id="1618333"/>
    <lineage>
        <taxon>Bacteria</taxon>
        <taxon>Candidatus Berkelbacteria</taxon>
    </lineage>
</organism>